<evidence type="ECO:0000256" key="1">
    <source>
        <dbReference type="SAM" id="MobiDB-lite"/>
    </source>
</evidence>
<keyword evidence="2" id="KW-0472">Membrane</keyword>
<proteinExistence type="predicted"/>
<keyword evidence="2" id="KW-1133">Transmembrane helix</keyword>
<organism evidence="3 4">
    <name type="scientific">Phytophthora lilii</name>
    <dbReference type="NCBI Taxonomy" id="2077276"/>
    <lineage>
        <taxon>Eukaryota</taxon>
        <taxon>Sar</taxon>
        <taxon>Stramenopiles</taxon>
        <taxon>Oomycota</taxon>
        <taxon>Peronosporomycetes</taxon>
        <taxon>Peronosporales</taxon>
        <taxon>Peronosporaceae</taxon>
        <taxon>Phytophthora</taxon>
    </lineage>
</organism>
<evidence type="ECO:0000256" key="2">
    <source>
        <dbReference type="SAM" id="Phobius"/>
    </source>
</evidence>
<feature type="transmembrane region" description="Helical" evidence="2">
    <location>
        <begin position="156"/>
        <end position="182"/>
    </location>
</feature>
<accession>A0A9W6TSM3</accession>
<gene>
    <name evidence="3" type="ORF">Plil01_000713700</name>
</gene>
<evidence type="ECO:0000313" key="3">
    <source>
        <dbReference type="EMBL" id="GMF18896.1"/>
    </source>
</evidence>
<keyword evidence="2" id="KW-0812">Transmembrane</keyword>
<dbReference type="EMBL" id="BSXW01000329">
    <property type="protein sequence ID" value="GMF18896.1"/>
    <property type="molecule type" value="Genomic_DNA"/>
</dbReference>
<protein>
    <submittedName>
        <fullName evidence="3">Unnamed protein product</fullName>
    </submittedName>
</protein>
<sequence length="193" mass="21702">MDVVCRACLAAHLELKHTHLNRPPRNLRRRQSLELFDAAGEAEDLQFLSPVGSPRLELEYADPGSPDVLDGVDGVEPVSDEDEEEDDDDELLMTSLSRQSSIEEEEIQFREMQKIQAAVATWALKEKQAKQELRQKKKDGYCSVVRPEVCEYENCGIFAVSYAVVLTVIVWAVFALLLAAYLQARRLPAIAVL</sequence>
<dbReference type="Proteomes" id="UP001165083">
    <property type="component" value="Unassembled WGS sequence"/>
</dbReference>
<feature type="region of interest" description="Disordered" evidence="1">
    <location>
        <begin position="60"/>
        <end position="89"/>
    </location>
</feature>
<evidence type="ECO:0000313" key="4">
    <source>
        <dbReference type="Proteomes" id="UP001165083"/>
    </source>
</evidence>
<reference evidence="3" key="1">
    <citation type="submission" date="2023-04" db="EMBL/GenBank/DDBJ databases">
        <title>Phytophthora lilii NBRC 32176.</title>
        <authorList>
            <person name="Ichikawa N."/>
            <person name="Sato H."/>
            <person name="Tonouchi N."/>
        </authorList>
    </citation>
    <scope>NUCLEOTIDE SEQUENCE</scope>
    <source>
        <strain evidence="3">NBRC 32176</strain>
    </source>
</reference>
<name>A0A9W6TSM3_9STRA</name>
<dbReference type="AlphaFoldDB" id="A0A9W6TSM3"/>
<feature type="compositionally biased region" description="Acidic residues" evidence="1">
    <location>
        <begin position="78"/>
        <end position="89"/>
    </location>
</feature>
<comment type="caution">
    <text evidence="3">The sequence shown here is derived from an EMBL/GenBank/DDBJ whole genome shotgun (WGS) entry which is preliminary data.</text>
</comment>
<keyword evidence="4" id="KW-1185">Reference proteome</keyword>
<dbReference type="OrthoDB" id="165038at2759"/>